<keyword evidence="2" id="KW-1185">Reference proteome</keyword>
<gene>
    <name evidence="1" type="ORF">SPSIL_041020</name>
</gene>
<dbReference type="PANTHER" id="PTHR40705:SF2">
    <property type="entry name" value="DUF1743 DOMAIN-CONTAINING PROTEIN"/>
    <property type="match status" value="1"/>
</dbReference>
<evidence type="ECO:0000313" key="1">
    <source>
        <dbReference type="EMBL" id="XFO67883.1"/>
    </source>
</evidence>
<organism evidence="1 2">
    <name type="scientific">Sporomusa silvacetica DSM 10669</name>
    <dbReference type="NCBI Taxonomy" id="1123289"/>
    <lineage>
        <taxon>Bacteria</taxon>
        <taxon>Bacillati</taxon>
        <taxon>Bacillota</taxon>
        <taxon>Negativicutes</taxon>
        <taxon>Selenomonadales</taxon>
        <taxon>Sporomusaceae</taxon>
        <taxon>Sporomusa</taxon>
    </lineage>
</organism>
<reference evidence="1" key="1">
    <citation type="submission" date="2024-05" db="EMBL/GenBank/DDBJ databases">
        <title>Isolation and characterization of Sporomusa carbonis sp. nov., a carboxydotrophic hydrogenogen in the genus of Sporomusa isolated from a charcoal burning pile.</title>
        <authorList>
            <person name="Boeer T."/>
            <person name="Rosenbaum F."/>
            <person name="Eysell L."/>
            <person name="Mueller V."/>
            <person name="Daniel R."/>
            <person name="Poehlein A."/>
        </authorList>
    </citation>
    <scope>NUCLEOTIDE SEQUENCE [LARGE SCALE GENOMIC DNA]</scope>
    <source>
        <strain evidence="1">DSM 10669</strain>
    </source>
</reference>
<name>A0ABZ3IQZ5_9FIRM</name>
<proteinExistence type="predicted"/>
<dbReference type="EMBL" id="CP155573">
    <property type="protein sequence ID" value="XFO67883.1"/>
    <property type="molecule type" value="Genomic_DNA"/>
</dbReference>
<dbReference type="Gene3D" id="3.30.70.2200">
    <property type="match status" value="1"/>
</dbReference>
<dbReference type="PANTHER" id="PTHR40705">
    <property type="entry name" value="TRNA(ILE2) 2-AGMATINYLCYTIDINE SYNTHETASE TIAS"/>
    <property type="match status" value="1"/>
</dbReference>
<sequence>MQILVCIDDTDNIDSRGTGELAEMIMRELENRGWGKCSWVTRHQLLLDPTIPYTSHNSSMCFTADILQEHLQSVIDYASEFLKRESVAEADPGLCVVAITDLLDKQSLIDFGFKAKREVITKEEAYNLVERTHIHLSEHGGNGQGVIGALAGAGLRLSRNDGRLKGSLKINAPDNIITVHNLCLHPAIDEVRSLDEIQVGDNEIVLLGKLVKPLFINGKAVILVEKVLADDGQFLWKTCSKNQLSAYEEKRMYVVSK</sequence>
<protein>
    <recommendedName>
        <fullName evidence="3">tRNA(Ile2) 2-agmatinylcytidine synthetase</fullName>
    </recommendedName>
</protein>
<evidence type="ECO:0008006" key="3">
    <source>
        <dbReference type="Google" id="ProtNLM"/>
    </source>
</evidence>
<evidence type="ECO:0000313" key="2">
    <source>
        <dbReference type="Proteomes" id="UP000216752"/>
    </source>
</evidence>
<accession>A0ABZ3IQZ5</accession>
<dbReference type="RefSeq" id="WP_094602964.1">
    <property type="nucleotide sequence ID" value="NZ_CP155573.1"/>
</dbReference>
<dbReference type="Proteomes" id="UP000216752">
    <property type="component" value="Chromosome"/>
</dbReference>